<accession>A0ABQ9GNW9</accession>
<feature type="region of interest" description="Disordered" evidence="1">
    <location>
        <begin position="251"/>
        <end position="294"/>
    </location>
</feature>
<keyword evidence="2" id="KW-0472">Membrane</keyword>
<dbReference type="Proteomes" id="UP001159363">
    <property type="component" value="Chromosome 9"/>
</dbReference>
<proteinExistence type="predicted"/>
<keyword evidence="4" id="KW-1185">Reference proteome</keyword>
<gene>
    <name evidence="3" type="ORF">PR048_024552</name>
</gene>
<keyword evidence="2" id="KW-0812">Transmembrane</keyword>
<feature type="transmembrane region" description="Helical" evidence="2">
    <location>
        <begin position="322"/>
        <end position="343"/>
    </location>
</feature>
<evidence type="ECO:0000256" key="2">
    <source>
        <dbReference type="SAM" id="Phobius"/>
    </source>
</evidence>
<sequence length="375" mass="42451">MPHARKHGVSDSIDYLKPNFISSNCFTQNNDALQHVGGEDWPKGRNTGSWKLKEWDRYLDEAKQLVSSAPIGLNRGKYEEVSLSNLAIGSTTDETRRNERIVKCKVVRVSWYNNTSEYPQVWILEYTLEWSGTSFGLDTSISKEKPTSRGAVCWCATSVVREAPGSNPGHMNNFMARHRLYNWTSRLCVTHWQGGQQGDRLWRAGDARSGVTVPLCSNASCCSGPWRLLPWRRLTRQARCEVTRAPGLRKGDDAGLRARKGGRGAASTEGRESNRGIFSRTSDKGDNHTHDQRPAAPTLKALNQCVVLPLLHFPVQMRCVTLYYDVGLEVAGAAYMQYINLALRKKRKRRRRCQTQLFELREHYAGSTLMADLRF</sequence>
<comment type="caution">
    <text evidence="3">The sequence shown here is derived from an EMBL/GenBank/DDBJ whole genome shotgun (WGS) entry which is preliminary data.</text>
</comment>
<dbReference type="EMBL" id="JARBHB010000010">
    <property type="protein sequence ID" value="KAJ8873718.1"/>
    <property type="molecule type" value="Genomic_DNA"/>
</dbReference>
<organism evidence="3 4">
    <name type="scientific">Dryococelus australis</name>
    <dbReference type="NCBI Taxonomy" id="614101"/>
    <lineage>
        <taxon>Eukaryota</taxon>
        <taxon>Metazoa</taxon>
        <taxon>Ecdysozoa</taxon>
        <taxon>Arthropoda</taxon>
        <taxon>Hexapoda</taxon>
        <taxon>Insecta</taxon>
        <taxon>Pterygota</taxon>
        <taxon>Neoptera</taxon>
        <taxon>Polyneoptera</taxon>
        <taxon>Phasmatodea</taxon>
        <taxon>Verophasmatodea</taxon>
        <taxon>Anareolatae</taxon>
        <taxon>Phasmatidae</taxon>
        <taxon>Eurycanthinae</taxon>
        <taxon>Dryococelus</taxon>
    </lineage>
</organism>
<name>A0ABQ9GNW9_9NEOP</name>
<evidence type="ECO:0000256" key="1">
    <source>
        <dbReference type="SAM" id="MobiDB-lite"/>
    </source>
</evidence>
<reference evidence="3 4" key="1">
    <citation type="submission" date="2023-02" db="EMBL/GenBank/DDBJ databases">
        <title>LHISI_Scaffold_Assembly.</title>
        <authorList>
            <person name="Stuart O.P."/>
            <person name="Cleave R."/>
            <person name="Magrath M.J.L."/>
            <person name="Mikheyev A.S."/>
        </authorList>
    </citation>
    <scope>NUCLEOTIDE SEQUENCE [LARGE SCALE GENOMIC DNA]</scope>
    <source>
        <strain evidence="3">Daus_M_001</strain>
        <tissue evidence="3">Leg muscle</tissue>
    </source>
</reference>
<keyword evidence="2" id="KW-1133">Transmembrane helix</keyword>
<feature type="compositionally biased region" description="Basic and acidic residues" evidence="1">
    <location>
        <begin position="281"/>
        <end position="293"/>
    </location>
</feature>
<protein>
    <submittedName>
        <fullName evidence="3">Uncharacterized protein</fullName>
    </submittedName>
</protein>
<evidence type="ECO:0000313" key="4">
    <source>
        <dbReference type="Proteomes" id="UP001159363"/>
    </source>
</evidence>
<evidence type="ECO:0000313" key="3">
    <source>
        <dbReference type="EMBL" id="KAJ8873718.1"/>
    </source>
</evidence>